<dbReference type="Proteomes" id="UP000252519">
    <property type="component" value="Unassembled WGS sequence"/>
</dbReference>
<dbReference type="InterPro" id="IPR000210">
    <property type="entry name" value="BTB/POZ_dom"/>
</dbReference>
<gene>
    <name evidence="2" type="ORF">ANCCAN_07578</name>
</gene>
<dbReference type="AlphaFoldDB" id="A0A368GTM4"/>
<dbReference type="PROSITE" id="PS50097">
    <property type="entry name" value="BTB"/>
    <property type="match status" value="1"/>
</dbReference>
<evidence type="ECO:0000313" key="3">
    <source>
        <dbReference type="Proteomes" id="UP000252519"/>
    </source>
</evidence>
<sequence length="458" mass="51794">LYKTSSRSKQLWHSFFFQDGSQRPLEIRLTNGKKVLIHEENAYKNYYEDGRSFEQLEGKDEADLLEFQFDFQVHKDGLKEMKAVGNTIHSNPMAVYHANVLWCYAYGLSVAEENNNDLLCQFEMISIGPSFSKKPKTVKGGLGNNCPQKQCEPDVKSIYLTLQGKEERQISLVKKGDRFVAESLLSLNLLNTIMEQMSTLTMRVRLTIPSSYFMLDNMIDLKLKQPSTTPAAEKVLATILAGEKPPGFDWVITVADGSPREYFVHRKVLADASPTLEVIMHTHTSLPNEQLMMVSHEDRFILTTTHAADMKTILTYFYLRQFILPAFDAFPRVGRTLCCLLPQETIAKFFEHWQVAIVRDLLQLDRKDFKATLVACARHLISIFSAPYGALPVAKRVAVATMADTWQMAEAAGINVEEEFKACRNLPTGMMEKIFFSVGKFRTVVSGVKKTGVSNGTN</sequence>
<feature type="non-terminal residue" evidence="2">
    <location>
        <position position="1"/>
    </location>
</feature>
<dbReference type="EMBL" id="JOJR01000080">
    <property type="protein sequence ID" value="RCN46400.1"/>
    <property type="molecule type" value="Genomic_DNA"/>
</dbReference>
<feature type="domain" description="BTB" evidence="1">
    <location>
        <begin position="248"/>
        <end position="326"/>
    </location>
</feature>
<accession>A0A368GTM4</accession>
<proteinExistence type="predicted"/>
<keyword evidence="3" id="KW-1185">Reference proteome</keyword>
<evidence type="ECO:0000313" key="2">
    <source>
        <dbReference type="EMBL" id="RCN46400.1"/>
    </source>
</evidence>
<dbReference type="STRING" id="29170.A0A368GTM4"/>
<organism evidence="2 3">
    <name type="scientific">Ancylostoma caninum</name>
    <name type="common">Dog hookworm</name>
    <dbReference type="NCBI Taxonomy" id="29170"/>
    <lineage>
        <taxon>Eukaryota</taxon>
        <taxon>Metazoa</taxon>
        <taxon>Ecdysozoa</taxon>
        <taxon>Nematoda</taxon>
        <taxon>Chromadorea</taxon>
        <taxon>Rhabditida</taxon>
        <taxon>Rhabditina</taxon>
        <taxon>Rhabditomorpha</taxon>
        <taxon>Strongyloidea</taxon>
        <taxon>Ancylostomatidae</taxon>
        <taxon>Ancylostomatinae</taxon>
        <taxon>Ancylostoma</taxon>
    </lineage>
</organism>
<comment type="caution">
    <text evidence="2">The sequence shown here is derived from an EMBL/GenBank/DDBJ whole genome shotgun (WGS) entry which is preliminary data.</text>
</comment>
<name>A0A368GTM4_ANCCA</name>
<evidence type="ECO:0000259" key="1">
    <source>
        <dbReference type="PROSITE" id="PS50097"/>
    </source>
</evidence>
<protein>
    <recommendedName>
        <fullName evidence="1">BTB domain-containing protein</fullName>
    </recommendedName>
</protein>
<reference evidence="2 3" key="1">
    <citation type="submission" date="2014-10" db="EMBL/GenBank/DDBJ databases">
        <title>Draft genome of the hookworm Ancylostoma caninum.</title>
        <authorList>
            <person name="Mitreva M."/>
        </authorList>
    </citation>
    <scope>NUCLEOTIDE SEQUENCE [LARGE SCALE GENOMIC DNA]</scope>
    <source>
        <strain evidence="2 3">Baltimore</strain>
    </source>
</reference>
<dbReference type="OrthoDB" id="5862088at2759"/>